<evidence type="ECO:0000256" key="1">
    <source>
        <dbReference type="ARBA" id="ARBA00022679"/>
    </source>
</evidence>
<dbReference type="Pfam" id="PF13527">
    <property type="entry name" value="Acetyltransf_9"/>
    <property type="match status" value="1"/>
</dbReference>
<evidence type="ECO:0000313" key="5">
    <source>
        <dbReference type="Proteomes" id="UP000316426"/>
    </source>
</evidence>
<dbReference type="EMBL" id="CP036349">
    <property type="protein sequence ID" value="QDV76104.1"/>
    <property type="molecule type" value="Genomic_DNA"/>
</dbReference>
<dbReference type="InterPro" id="IPR016181">
    <property type="entry name" value="Acyl_CoA_acyltransferase"/>
</dbReference>
<dbReference type="PROSITE" id="PS51186">
    <property type="entry name" value="GNAT"/>
    <property type="match status" value="1"/>
</dbReference>
<reference evidence="4 5" key="1">
    <citation type="submission" date="2019-02" db="EMBL/GenBank/DDBJ databases">
        <title>Deep-cultivation of Planctomycetes and their phenomic and genomic characterization uncovers novel biology.</title>
        <authorList>
            <person name="Wiegand S."/>
            <person name="Jogler M."/>
            <person name="Boedeker C."/>
            <person name="Pinto D."/>
            <person name="Vollmers J."/>
            <person name="Rivas-Marin E."/>
            <person name="Kohn T."/>
            <person name="Peeters S.H."/>
            <person name="Heuer A."/>
            <person name="Rast P."/>
            <person name="Oberbeckmann S."/>
            <person name="Bunk B."/>
            <person name="Jeske O."/>
            <person name="Meyerdierks A."/>
            <person name="Storesund J.E."/>
            <person name="Kallscheuer N."/>
            <person name="Luecker S."/>
            <person name="Lage O.M."/>
            <person name="Pohl T."/>
            <person name="Merkel B.J."/>
            <person name="Hornburger P."/>
            <person name="Mueller R.-W."/>
            <person name="Bruemmer F."/>
            <person name="Labrenz M."/>
            <person name="Spormann A.M."/>
            <person name="Op den Camp H."/>
            <person name="Overmann J."/>
            <person name="Amann R."/>
            <person name="Jetten M.S.M."/>
            <person name="Mascher T."/>
            <person name="Medema M.H."/>
            <person name="Devos D.P."/>
            <person name="Kaster A.-K."/>
            <person name="Ovreas L."/>
            <person name="Rohde M."/>
            <person name="Galperin M.Y."/>
            <person name="Jogler C."/>
        </authorList>
    </citation>
    <scope>NUCLEOTIDE SEQUENCE [LARGE SCALE GENOMIC DNA]</scope>
    <source>
        <strain evidence="4 5">Spa11</strain>
    </source>
</reference>
<evidence type="ECO:0000313" key="4">
    <source>
        <dbReference type="EMBL" id="QDV76104.1"/>
    </source>
</evidence>
<keyword evidence="2" id="KW-0012">Acyltransferase</keyword>
<keyword evidence="1" id="KW-0808">Transferase</keyword>
<evidence type="ECO:0000259" key="3">
    <source>
        <dbReference type="PROSITE" id="PS51186"/>
    </source>
</evidence>
<organism evidence="4 5">
    <name type="scientific">Botrimarina mediterranea</name>
    <dbReference type="NCBI Taxonomy" id="2528022"/>
    <lineage>
        <taxon>Bacteria</taxon>
        <taxon>Pseudomonadati</taxon>
        <taxon>Planctomycetota</taxon>
        <taxon>Planctomycetia</taxon>
        <taxon>Pirellulales</taxon>
        <taxon>Lacipirellulaceae</taxon>
        <taxon>Botrimarina</taxon>
    </lineage>
</organism>
<dbReference type="CDD" id="cd04301">
    <property type="entry name" value="NAT_SF"/>
    <property type="match status" value="1"/>
</dbReference>
<feature type="domain" description="N-acetyltransferase" evidence="3">
    <location>
        <begin position="5"/>
        <end position="152"/>
    </location>
</feature>
<dbReference type="KEGG" id="bmei:Spa11_43290"/>
<dbReference type="RefSeq" id="WP_197529571.1">
    <property type="nucleotide sequence ID" value="NZ_CP036349.1"/>
</dbReference>
<protein>
    <recommendedName>
        <fullName evidence="3">N-acetyltransferase domain-containing protein</fullName>
    </recommendedName>
</protein>
<sequence length="169" mass="18133">MLDEIRLRNEAPDDLDAIRRLNEAAFPTPAEGRLVDLLREAGRLTLSIVAVAGDQIVGHVALSPITVDGSVAGLGLAPLAVDAAYRRQGIGGALIEHSLDRCRELRTPLVVVLGEPAYYRRFGFESASRYGLVDEYGGGDAFQALWLGPTAPRPSGTIKYAPEFSIFGV</sequence>
<accession>A0A518KE81</accession>
<dbReference type="InterPro" id="IPR000182">
    <property type="entry name" value="GNAT_dom"/>
</dbReference>
<dbReference type="Gene3D" id="3.40.630.30">
    <property type="match status" value="1"/>
</dbReference>
<proteinExistence type="predicted"/>
<dbReference type="PANTHER" id="PTHR43877:SF1">
    <property type="entry name" value="ACETYLTRANSFERASE"/>
    <property type="match status" value="1"/>
</dbReference>
<dbReference type="Proteomes" id="UP000316426">
    <property type="component" value="Chromosome"/>
</dbReference>
<keyword evidence="5" id="KW-1185">Reference proteome</keyword>
<gene>
    <name evidence="4" type="ORF">Spa11_43290</name>
</gene>
<dbReference type="PANTHER" id="PTHR43877">
    <property type="entry name" value="AMINOALKYLPHOSPHONATE N-ACETYLTRANSFERASE-RELATED-RELATED"/>
    <property type="match status" value="1"/>
</dbReference>
<dbReference type="InterPro" id="IPR050832">
    <property type="entry name" value="Bact_Acetyltransf"/>
</dbReference>
<name>A0A518KE81_9BACT</name>
<dbReference type="SUPFAM" id="SSF55729">
    <property type="entry name" value="Acyl-CoA N-acyltransferases (Nat)"/>
    <property type="match status" value="1"/>
</dbReference>
<dbReference type="AlphaFoldDB" id="A0A518KE81"/>
<dbReference type="GO" id="GO:0016747">
    <property type="term" value="F:acyltransferase activity, transferring groups other than amino-acyl groups"/>
    <property type="evidence" value="ECO:0007669"/>
    <property type="project" value="InterPro"/>
</dbReference>
<evidence type="ECO:0000256" key="2">
    <source>
        <dbReference type="ARBA" id="ARBA00023315"/>
    </source>
</evidence>